<dbReference type="Pfam" id="PF13843">
    <property type="entry name" value="DDE_Tnp_1_7"/>
    <property type="match status" value="2"/>
</dbReference>
<evidence type="ECO:0000259" key="2">
    <source>
        <dbReference type="Pfam" id="PF13843"/>
    </source>
</evidence>
<dbReference type="InterPro" id="IPR029526">
    <property type="entry name" value="PGBD"/>
</dbReference>
<dbReference type="AlphaFoldDB" id="A0AAU9UNP9"/>
<keyword evidence="1" id="KW-0802">TPR repeat</keyword>
<dbReference type="InterPro" id="IPR019734">
    <property type="entry name" value="TPR_rpt"/>
</dbReference>
<dbReference type="PROSITE" id="PS50005">
    <property type="entry name" value="TPR"/>
    <property type="match status" value="1"/>
</dbReference>
<feature type="domain" description="PiggyBac transposable element-derived protein" evidence="2">
    <location>
        <begin position="139"/>
        <end position="223"/>
    </location>
</feature>
<proteinExistence type="predicted"/>
<comment type="caution">
    <text evidence="3">The sequence shown here is derived from an EMBL/GenBank/DDBJ whole genome shotgun (WGS) entry which is preliminary data.</text>
</comment>
<dbReference type="EMBL" id="CAKOGL010000022">
    <property type="protein sequence ID" value="CAH2100289.1"/>
    <property type="molecule type" value="Genomic_DNA"/>
</dbReference>
<feature type="domain" description="PiggyBac transposable element-derived protein" evidence="2">
    <location>
        <begin position="1"/>
        <end position="74"/>
    </location>
</feature>
<feature type="repeat" description="TPR" evidence="1">
    <location>
        <begin position="354"/>
        <end position="387"/>
    </location>
</feature>
<accession>A0AAU9UNP9</accession>
<gene>
    <name evidence="3" type="ORF">EEDITHA_LOCUS15173</name>
</gene>
<dbReference type="Proteomes" id="UP001153954">
    <property type="component" value="Unassembled WGS sequence"/>
</dbReference>
<keyword evidence="4" id="KW-1185">Reference proteome</keyword>
<sequence length="415" mass="48029">MFLSDGYLQKVVDHPNQYAQKLNNVAQHRNARIFGWKPLTIEELKTFIGLILHTSTAKMNRIVDYWKGKRHKYGIKLNVLGEPNDGNILKAHVIASTLDETAGKGHIEKMLEGKLDAGHSVFMDNFYNSYDLAVKLNGVHIGKWKDKCEIIYISKEFGEQMQKITTKRGTTVSKPSAIVHYKQNMSGVNLQDQMLSYYPCERMNLRWYLKVFIHTLMISMTNARCLYNKYSGNSSMSYNFHLKVIDSFLPVKEVLIDLQPQRKDGDHHKLTKIERSKQRILSGGQVATATSRKDCRNCYKEKTRVNTTMECKKCPTVPPYVWITFLLCTTVFRIDADTKNSDVKKYNYSIYYDTEIMYKLGRAAMEEGKYGEAMKKFTEVLKLYDTTLAPPYRSYYDCVQDLRRCMLALGNYSIV</sequence>
<evidence type="ECO:0000256" key="1">
    <source>
        <dbReference type="PROSITE-ProRule" id="PRU00339"/>
    </source>
</evidence>
<evidence type="ECO:0000313" key="3">
    <source>
        <dbReference type="EMBL" id="CAH2100289.1"/>
    </source>
</evidence>
<protein>
    <recommendedName>
        <fullName evidence="2">PiggyBac transposable element-derived protein domain-containing protein</fullName>
    </recommendedName>
</protein>
<dbReference type="PANTHER" id="PTHR46599:SF3">
    <property type="entry name" value="PIGGYBAC TRANSPOSABLE ELEMENT-DERIVED PROTEIN 4"/>
    <property type="match status" value="1"/>
</dbReference>
<reference evidence="3" key="1">
    <citation type="submission" date="2022-03" db="EMBL/GenBank/DDBJ databases">
        <authorList>
            <person name="Tunstrom K."/>
        </authorList>
    </citation>
    <scope>NUCLEOTIDE SEQUENCE</scope>
</reference>
<name>A0AAU9UNP9_EUPED</name>
<organism evidence="3 4">
    <name type="scientific">Euphydryas editha</name>
    <name type="common">Edith's checkerspot</name>
    <dbReference type="NCBI Taxonomy" id="104508"/>
    <lineage>
        <taxon>Eukaryota</taxon>
        <taxon>Metazoa</taxon>
        <taxon>Ecdysozoa</taxon>
        <taxon>Arthropoda</taxon>
        <taxon>Hexapoda</taxon>
        <taxon>Insecta</taxon>
        <taxon>Pterygota</taxon>
        <taxon>Neoptera</taxon>
        <taxon>Endopterygota</taxon>
        <taxon>Lepidoptera</taxon>
        <taxon>Glossata</taxon>
        <taxon>Ditrysia</taxon>
        <taxon>Papilionoidea</taxon>
        <taxon>Nymphalidae</taxon>
        <taxon>Nymphalinae</taxon>
        <taxon>Euphydryas</taxon>
    </lineage>
</organism>
<dbReference type="PANTHER" id="PTHR46599">
    <property type="entry name" value="PIGGYBAC TRANSPOSABLE ELEMENT-DERIVED PROTEIN 4"/>
    <property type="match status" value="1"/>
</dbReference>
<evidence type="ECO:0000313" key="4">
    <source>
        <dbReference type="Proteomes" id="UP001153954"/>
    </source>
</evidence>